<feature type="transmembrane region" description="Helical" evidence="7">
    <location>
        <begin position="383"/>
        <end position="404"/>
    </location>
</feature>
<feature type="region of interest" description="Disordered" evidence="6">
    <location>
        <begin position="1"/>
        <end position="79"/>
    </location>
</feature>
<sequence length="565" mass="56574">MDQHVPPTPDEQRPDPAAAGPTPAQDQPAGTPDSTPDSTTSAVPPGTEVPPQGPAAPGPGDQPGSAPGGPGGGQGGGLFGAVRRLGVQRSDDRWIGGVCAGVAERWGVDPIVVRGLLAATLLLGGVGAVAYGIAWALLPERRDGRIHLEEMVAGRFDVAIVGAALVAVLGAARGGDLWWSFWGPGPGWAQDVANGFSGVLWLGFVVAVVIGIASAASRSGRTSSGAPRPTSPYPAPPHAGSGPAPARPGTPYATTPSTPAPYSPTPYAPTPYARTAYPPTSYAPPQPAAHQPGSYAATSPYRSSPYVSAPVGAGTPSPAGPYGPAAAAGHPAPRPQAGPPPRPPKPRRRGPGATSVGVVVALALLTLAALLATSRTGAFDGPVLLTTLGVTAVLAGLGIVVAGLRGRSSGSLGFLAIVSLLVALPAGAVARPGWVWEHDGATRFSDSAVVVTTRADAADGVRVGAGDTTLDLTGVPLSDDLLTVPVSVGAGQLEIVVPRDAAVEATVRLGLGSVVWDIDDSYEQVDGLGVDRRTFSDEASSAGQPQIDLDLSVGVGKITIVREDA</sequence>
<dbReference type="GO" id="GO:0005886">
    <property type="term" value="C:plasma membrane"/>
    <property type="evidence" value="ECO:0007669"/>
    <property type="project" value="UniProtKB-SubCell"/>
</dbReference>
<name>F8A011_CELGA</name>
<feature type="compositionally biased region" description="Pro residues" evidence="6">
    <location>
        <begin position="258"/>
        <end position="267"/>
    </location>
</feature>
<keyword evidence="4 7" id="KW-1133">Transmembrane helix</keyword>
<feature type="compositionally biased region" description="Low complexity" evidence="6">
    <location>
        <begin position="317"/>
        <end position="331"/>
    </location>
</feature>
<feature type="domain" description="Phage shock protein PspC N-terminal" evidence="8">
    <location>
        <begin position="89"/>
        <end position="140"/>
    </location>
</feature>
<keyword evidence="5 7" id="KW-0472">Membrane</keyword>
<evidence type="ECO:0000256" key="2">
    <source>
        <dbReference type="ARBA" id="ARBA00022475"/>
    </source>
</evidence>
<dbReference type="Proteomes" id="UP000000485">
    <property type="component" value="Chromosome"/>
</dbReference>
<dbReference type="eggNOG" id="COG1983">
    <property type="taxonomic scope" value="Bacteria"/>
</dbReference>
<dbReference type="HOGENOM" id="CLU_588976_0_0_11"/>
<dbReference type="EMBL" id="CP002665">
    <property type="protein sequence ID" value="AEI11430.1"/>
    <property type="molecule type" value="Genomic_DNA"/>
</dbReference>
<proteinExistence type="predicted"/>
<feature type="transmembrane region" description="Helical" evidence="7">
    <location>
        <begin position="199"/>
        <end position="216"/>
    </location>
</feature>
<keyword evidence="10" id="KW-1185">Reference proteome</keyword>
<evidence type="ECO:0000256" key="4">
    <source>
        <dbReference type="ARBA" id="ARBA00022989"/>
    </source>
</evidence>
<evidence type="ECO:0000256" key="6">
    <source>
        <dbReference type="SAM" id="MobiDB-lite"/>
    </source>
</evidence>
<evidence type="ECO:0000259" key="8">
    <source>
        <dbReference type="Pfam" id="PF04024"/>
    </source>
</evidence>
<feature type="transmembrane region" description="Helical" evidence="7">
    <location>
        <begin position="411"/>
        <end position="430"/>
    </location>
</feature>
<comment type="subcellular location">
    <subcellularLocation>
        <location evidence="1">Cell membrane</location>
        <topology evidence="1">Single-pass membrane protein</topology>
    </subcellularLocation>
</comment>
<reference evidence="10" key="1">
    <citation type="submission" date="2011-04" db="EMBL/GenBank/DDBJ databases">
        <title>Complete sequence of Cellvibrio gilvus ATCC 13127.</title>
        <authorList>
            <person name="Lucas S."/>
            <person name="Han J."/>
            <person name="Lapidus A."/>
            <person name="Cheng J.-F."/>
            <person name="Goodwin L."/>
            <person name="Pitluck S."/>
            <person name="Peters L."/>
            <person name="Munk A."/>
            <person name="Detter J.C."/>
            <person name="Han C."/>
            <person name="Tapia R."/>
            <person name="Land M."/>
            <person name="Hauser L."/>
            <person name="Kyrpides N."/>
            <person name="Ivanova N."/>
            <person name="Ovchinnikova G."/>
            <person name="Pagani I."/>
            <person name="Mead D."/>
            <person name="Brumm P."/>
            <person name="Woyke T."/>
        </authorList>
    </citation>
    <scope>NUCLEOTIDE SEQUENCE [LARGE SCALE GENOMIC DNA]</scope>
    <source>
        <strain evidence="10">ATCC 13127 / NRRL B-14078</strain>
    </source>
</reference>
<dbReference type="Pfam" id="PF04024">
    <property type="entry name" value="PspC"/>
    <property type="match status" value="1"/>
</dbReference>
<dbReference type="AlphaFoldDB" id="F8A011"/>
<feature type="transmembrane region" description="Helical" evidence="7">
    <location>
        <begin position="158"/>
        <end position="179"/>
    </location>
</feature>
<keyword evidence="3 7" id="KW-0812">Transmembrane</keyword>
<feature type="region of interest" description="Disordered" evidence="6">
    <location>
        <begin position="317"/>
        <end position="352"/>
    </location>
</feature>
<feature type="transmembrane region" description="Helical" evidence="7">
    <location>
        <begin position="352"/>
        <end position="371"/>
    </location>
</feature>
<protein>
    <submittedName>
        <fullName evidence="9">PspC domain protein</fullName>
    </submittedName>
</protein>
<feature type="compositionally biased region" description="Pro residues" evidence="6">
    <location>
        <begin position="47"/>
        <end position="57"/>
    </location>
</feature>
<accession>F8A011</accession>
<dbReference type="PANTHER" id="PTHR33885">
    <property type="entry name" value="PHAGE SHOCK PROTEIN C"/>
    <property type="match status" value="1"/>
</dbReference>
<dbReference type="InterPro" id="IPR052027">
    <property type="entry name" value="PspC"/>
</dbReference>
<dbReference type="OrthoDB" id="7359894at2"/>
<dbReference type="KEGG" id="cga:Celgi_0911"/>
<dbReference type="InterPro" id="IPR007168">
    <property type="entry name" value="Phageshock_PspC_N"/>
</dbReference>
<organism evidence="9 10">
    <name type="scientific">Cellulomonas gilvus (strain ATCC 13127 / NRRL B-14078)</name>
    <name type="common">Cellvibrio gilvus</name>
    <dbReference type="NCBI Taxonomy" id="593907"/>
    <lineage>
        <taxon>Bacteria</taxon>
        <taxon>Bacillati</taxon>
        <taxon>Actinomycetota</taxon>
        <taxon>Actinomycetes</taxon>
        <taxon>Micrococcales</taxon>
        <taxon>Cellulomonadaceae</taxon>
        <taxon>Cellulomonas</taxon>
    </lineage>
</organism>
<evidence type="ECO:0000256" key="7">
    <source>
        <dbReference type="SAM" id="Phobius"/>
    </source>
</evidence>
<keyword evidence="2" id="KW-1003">Cell membrane</keyword>
<feature type="compositionally biased region" description="Low complexity" evidence="6">
    <location>
        <begin position="218"/>
        <end position="228"/>
    </location>
</feature>
<feature type="region of interest" description="Disordered" evidence="6">
    <location>
        <begin position="218"/>
        <end position="267"/>
    </location>
</feature>
<feature type="compositionally biased region" description="Pro residues" evidence="6">
    <location>
        <begin position="332"/>
        <end position="343"/>
    </location>
</feature>
<dbReference type="RefSeq" id="WP_013882949.1">
    <property type="nucleotide sequence ID" value="NC_015671.1"/>
</dbReference>
<evidence type="ECO:0000256" key="3">
    <source>
        <dbReference type="ARBA" id="ARBA00022692"/>
    </source>
</evidence>
<feature type="region of interest" description="Disordered" evidence="6">
    <location>
        <begin position="277"/>
        <end position="296"/>
    </location>
</feature>
<evidence type="ECO:0000313" key="9">
    <source>
        <dbReference type="EMBL" id="AEI11430.1"/>
    </source>
</evidence>
<evidence type="ECO:0000256" key="1">
    <source>
        <dbReference type="ARBA" id="ARBA00004162"/>
    </source>
</evidence>
<evidence type="ECO:0000313" key="10">
    <source>
        <dbReference type="Proteomes" id="UP000000485"/>
    </source>
</evidence>
<gene>
    <name evidence="9" type="ordered locus">Celgi_0911</name>
</gene>
<feature type="compositionally biased region" description="Gly residues" evidence="6">
    <location>
        <begin position="66"/>
        <end position="79"/>
    </location>
</feature>
<evidence type="ECO:0000256" key="5">
    <source>
        <dbReference type="ARBA" id="ARBA00023136"/>
    </source>
</evidence>
<feature type="compositionally biased region" description="Low complexity" evidence="6">
    <location>
        <begin position="238"/>
        <end position="257"/>
    </location>
</feature>
<feature type="transmembrane region" description="Helical" evidence="7">
    <location>
        <begin position="116"/>
        <end position="138"/>
    </location>
</feature>
<dbReference type="PANTHER" id="PTHR33885:SF3">
    <property type="entry name" value="PHAGE SHOCK PROTEIN C"/>
    <property type="match status" value="1"/>
</dbReference>
<feature type="compositionally biased region" description="Low complexity" evidence="6">
    <location>
        <begin position="31"/>
        <end position="41"/>
    </location>
</feature>
<dbReference type="STRING" id="593907.Celgi_0911"/>